<comment type="caution">
    <text evidence="1">The sequence shown here is derived from an EMBL/GenBank/DDBJ whole genome shotgun (WGS) entry which is preliminary data.</text>
</comment>
<dbReference type="SUPFAM" id="SSF51182">
    <property type="entry name" value="RmlC-like cupins"/>
    <property type="match status" value="1"/>
</dbReference>
<keyword evidence="2" id="KW-1185">Reference proteome</keyword>
<evidence type="ECO:0000313" key="1">
    <source>
        <dbReference type="EMBL" id="MFH0254040.1"/>
    </source>
</evidence>
<sequence length="72" mass="8074">MTFPAFMEAFPALDLPFPDDVVTTRAIRSDAGLVVFFTFLKDFELPAHAHKAQWGTVVEGEIEFTIGDETRI</sequence>
<evidence type="ECO:0008006" key="3">
    <source>
        <dbReference type="Google" id="ProtNLM"/>
    </source>
</evidence>
<accession>A0ABW7I7T2</accession>
<organism evidence="1 2">
    <name type="scientific">Roseovarius aquimarinus</name>
    <dbReference type="NCBI Taxonomy" id="1229156"/>
    <lineage>
        <taxon>Bacteria</taxon>
        <taxon>Pseudomonadati</taxon>
        <taxon>Pseudomonadota</taxon>
        <taxon>Alphaproteobacteria</taxon>
        <taxon>Rhodobacterales</taxon>
        <taxon>Roseobacteraceae</taxon>
        <taxon>Roseovarius</taxon>
    </lineage>
</organism>
<name>A0ABW7I7T2_9RHOB</name>
<dbReference type="InterPro" id="IPR011051">
    <property type="entry name" value="RmlC_Cupin_sf"/>
</dbReference>
<dbReference type="InterPro" id="IPR014710">
    <property type="entry name" value="RmlC-like_jellyroll"/>
</dbReference>
<dbReference type="Gene3D" id="2.60.120.10">
    <property type="entry name" value="Jelly Rolls"/>
    <property type="match status" value="1"/>
</dbReference>
<reference evidence="1 2" key="1">
    <citation type="submission" date="2024-10" db="EMBL/GenBank/DDBJ databases">
        <authorList>
            <person name="Yang X.-N."/>
        </authorList>
    </citation>
    <scope>NUCLEOTIDE SEQUENCE [LARGE SCALE GENOMIC DNA]</scope>
    <source>
        <strain evidence="1 2">CAU 1059</strain>
    </source>
</reference>
<dbReference type="RefSeq" id="WP_377170669.1">
    <property type="nucleotide sequence ID" value="NZ_JBHTJC010000002.1"/>
</dbReference>
<evidence type="ECO:0000313" key="2">
    <source>
        <dbReference type="Proteomes" id="UP001607157"/>
    </source>
</evidence>
<proteinExistence type="predicted"/>
<dbReference type="EMBL" id="JBIHMM010000002">
    <property type="protein sequence ID" value="MFH0254040.1"/>
    <property type="molecule type" value="Genomic_DNA"/>
</dbReference>
<dbReference type="Proteomes" id="UP001607157">
    <property type="component" value="Unassembled WGS sequence"/>
</dbReference>
<gene>
    <name evidence="1" type="ORF">ACGRVM_09050</name>
</gene>
<protein>
    <recommendedName>
        <fullName evidence="3">Cupin domain protein</fullName>
    </recommendedName>
</protein>